<evidence type="ECO:0000313" key="2">
    <source>
        <dbReference type="EMBL" id="GIZ92317.1"/>
    </source>
</evidence>
<gene>
    <name evidence="1" type="ORF">KAM435_13030</name>
    <name evidence="2" type="ORF">KAM436_12850</name>
</gene>
<evidence type="ECO:0000313" key="3">
    <source>
        <dbReference type="Proteomes" id="UP000887212"/>
    </source>
</evidence>
<dbReference type="EMBL" id="BPMT01000003">
    <property type="protein sequence ID" value="GIZ92317.1"/>
    <property type="molecule type" value="Genomic_DNA"/>
</dbReference>
<dbReference type="Proteomes" id="UP000887212">
    <property type="component" value="Unassembled WGS sequence"/>
</dbReference>
<dbReference type="RefSeq" id="WP_061194816.1">
    <property type="nucleotide sequence ID" value="NZ_AP024354.1"/>
</dbReference>
<dbReference type="EMBL" id="BPMS01000003">
    <property type="protein sequence ID" value="GIZ87976.1"/>
    <property type="molecule type" value="Genomic_DNA"/>
</dbReference>
<comment type="caution">
    <text evidence="1">The sequence shown here is derived from an EMBL/GenBank/DDBJ whole genome shotgun (WGS) entry which is preliminary data.</text>
</comment>
<proteinExistence type="predicted"/>
<organism evidence="1 3">
    <name type="scientific">Aquipseudomonas alcaligenes</name>
    <name type="common">Pseudomonas alcaligenes</name>
    <dbReference type="NCBI Taxonomy" id="43263"/>
    <lineage>
        <taxon>Bacteria</taxon>
        <taxon>Pseudomonadati</taxon>
        <taxon>Pseudomonadota</taxon>
        <taxon>Gammaproteobacteria</taxon>
        <taxon>Pseudomonadales</taxon>
        <taxon>Pseudomonadaceae</taxon>
        <taxon>Aquipseudomonas</taxon>
    </lineage>
</organism>
<evidence type="ECO:0000313" key="1">
    <source>
        <dbReference type="EMBL" id="GIZ87976.1"/>
    </source>
</evidence>
<dbReference type="AlphaFoldDB" id="A0AA37FKQ1"/>
<name>A0AA37FKQ1_AQUAC</name>
<protein>
    <submittedName>
        <fullName evidence="1">Uncharacterized protein</fullName>
    </submittedName>
</protein>
<sequence>MCPSEPPDALKAHKLAELRSVLALAVQEPHADLRIWWQGVLHGRLLELEAAGVLSAKDSAAFAALMQQAFTSPLPPANDPA</sequence>
<reference evidence="1 4" key="1">
    <citation type="submission" date="2021-07" db="EMBL/GenBank/DDBJ databases">
        <title>Whole genome sequencing of carbapenem-resistant Pseudomonas spp. isolated in Japan.</title>
        <authorList>
            <person name="Suzuki M."/>
            <person name="Maehana S."/>
            <person name="Kitasato H."/>
        </authorList>
    </citation>
    <scope>NUCLEOTIDE SEQUENCE</scope>
    <source>
        <strain evidence="1">KAM435</strain>
        <strain evidence="2 4">KAM436</strain>
    </source>
</reference>
<accession>A0AA37FKQ1</accession>
<evidence type="ECO:0000313" key="4">
    <source>
        <dbReference type="Proteomes" id="UP000887228"/>
    </source>
</evidence>
<dbReference type="Proteomes" id="UP000887228">
    <property type="component" value="Unassembled WGS sequence"/>
</dbReference>